<evidence type="ECO:0000256" key="1">
    <source>
        <dbReference type="SAM" id="Phobius"/>
    </source>
</evidence>
<keyword evidence="1" id="KW-0812">Transmembrane</keyword>
<name>A0A1H6T366_9EURY</name>
<organism evidence="3 4">
    <name type="scientific">Halohasta litchfieldiae</name>
    <dbReference type="NCBI Taxonomy" id="1073996"/>
    <lineage>
        <taxon>Archaea</taxon>
        <taxon>Methanobacteriati</taxon>
        <taxon>Methanobacteriota</taxon>
        <taxon>Stenosarchaea group</taxon>
        <taxon>Halobacteria</taxon>
        <taxon>Halobacteriales</taxon>
        <taxon>Haloferacaceae</taxon>
        <taxon>Halohasta</taxon>
    </lineage>
</organism>
<proteinExistence type="predicted"/>
<evidence type="ECO:0000259" key="2">
    <source>
        <dbReference type="Pfam" id="PF09834"/>
    </source>
</evidence>
<dbReference type="Pfam" id="PF09834">
    <property type="entry name" value="DUF2061"/>
    <property type="match status" value="1"/>
</dbReference>
<accession>A0A1H6T366</accession>
<evidence type="ECO:0000313" key="3">
    <source>
        <dbReference type="EMBL" id="SEI74488.1"/>
    </source>
</evidence>
<feature type="transmembrane region" description="Helical" evidence="1">
    <location>
        <begin position="30"/>
        <end position="48"/>
    </location>
</feature>
<dbReference type="AlphaFoldDB" id="A0A1H6T366"/>
<sequence>MLLPGSYRMFEDVLSRSTIQERKRAIVKTLCYRFFMIVITVVVAWAVVGNVGAALSIGLVSNLLKTVTYYVYERTWDHITWGLTQPN</sequence>
<evidence type="ECO:0000313" key="4">
    <source>
        <dbReference type="Proteomes" id="UP000198888"/>
    </source>
</evidence>
<dbReference type="Proteomes" id="UP000198888">
    <property type="component" value="Unassembled WGS sequence"/>
</dbReference>
<dbReference type="EMBL" id="FNYR01000007">
    <property type="protein sequence ID" value="SEI74488.1"/>
    <property type="molecule type" value="Genomic_DNA"/>
</dbReference>
<keyword evidence="1" id="KW-1133">Transmembrane helix</keyword>
<dbReference type="KEGG" id="hae:halTADL_0963"/>
<reference evidence="3 4" key="1">
    <citation type="submission" date="2016-10" db="EMBL/GenBank/DDBJ databases">
        <authorList>
            <person name="de Groot N.N."/>
        </authorList>
    </citation>
    <scope>NUCLEOTIDE SEQUENCE [LARGE SCALE GENOMIC DNA]</scope>
    <source>
        <strain evidence="3 4">DSM 22187</strain>
    </source>
</reference>
<protein>
    <submittedName>
        <fullName evidence="3">Uncharacterized membrane protein</fullName>
    </submittedName>
</protein>
<keyword evidence="1" id="KW-0472">Membrane</keyword>
<keyword evidence="4" id="KW-1185">Reference proteome</keyword>
<accession>A0A2H4Q0B3</accession>
<gene>
    <name evidence="3" type="ORF">SAMN05444271_10717</name>
</gene>
<dbReference type="InterPro" id="IPR018638">
    <property type="entry name" value="DUF2061_membrane"/>
</dbReference>
<feature type="domain" description="DUF2061" evidence="2">
    <location>
        <begin position="26"/>
        <end position="77"/>
    </location>
</feature>